<feature type="compositionally biased region" description="Low complexity" evidence="1">
    <location>
        <begin position="210"/>
        <end position="223"/>
    </location>
</feature>
<dbReference type="Pfam" id="PF13632">
    <property type="entry name" value="Glyco_trans_2_3"/>
    <property type="match status" value="1"/>
</dbReference>
<name>A0AAD5V2S6_9APHY</name>
<evidence type="ECO:0000256" key="2">
    <source>
        <dbReference type="SAM" id="Phobius"/>
    </source>
</evidence>
<feature type="compositionally biased region" description="Low complexity" evidence="1">
    <location>
        <begin position="158"/>
        <end position="173"/>
    </location>
</feature>
<feature type="transmembrane region" description="Helical" evidence="2">
    <location>
        <begin position="801"/>
        <end position="824"/>
    </location>
</feature>
<sequence length="989" mass="110641">MDYDRYDAFLHHIFKQTQGDAWFRPNEDNLSAGVALRVDDGPEFRVFPYENLSLEPFEAAVSQLNPAVAVKVRSASVHAALAEIGPDDNSIYVDANTRIQILETMMDLPTADKEQNAAFIRDERVMIVWSDEIDRIIPTCQDIEERLIKLLWRSRPNPSVSHVPSQSSHPASVDGSVSGHSLTNLNARLAQSAGNGVVRTRDSAIPLAPGTPITGTLPGTPRGVRGMSMEDLTDLEKGDISTSDEKSTGAGPRTKTKRTWYGRKITVVVDDDFPDHRPTRMYAPVYNGLAAGLSVYFIGNGINTILIEFQLDGDFRRFAFVAFMPLLFCVALIIQNITMAIGPIAQYHQNSKYYSAIKPRPNKVVDNNLPHVTIQMPVYKESLETVLRPSIESLKRAMQVYARQGGTSTILICDDGLRAMSTKDRNARIAFYANHGIGWVARPQHDDSSPDGFKRAGRFKKASNMNYGLALSLKLEKHLALIQERRRSSGPPSQTQSQVLGSAEAGRMSTGSGVMEEQRFGMQYQNHDGEYQGIMDPNAPVPGTPASPGTSTPRIVSGNSRAQGSGWVSLEEQALQAAIEETYEASGNRFRPWAANGRAIRIGEIILLVDSDTIVPEDCLRDAAREMAESPEVGVIQHESDVMQVAHHYFENGIAYFTRRINHCISLACANGEVAPFVGHNAFLRWKAVQDAAFVDPDDGVEKLWSESNVSEDFDMALRLQMRGYIIRWATYSEGGFKEGVSLTIDDELNRWQKYSYGCSELLFNPFVRWFTRGPVSRQIHKFMWSTAPLHYKISMLAYMFSYYGIACSVTISIINYILLGFALPVDGFYIHSFEIWLATSVVFFGSGNIGYTLLEYRLGSRSLFDAFLNNIMWIPFFFFFFGGLAIPLTQSILAHMFSVNISWSATKKEVERSNFFKEVPRIMKRFWFSLLVSFILLAGIVVVSTPLVPYQWRIDGSGWAVIFPIAVMAGCHILFPIVLNPWLMIFSY</sequence>
<dbReference type="EMBL" id="JANAWD010000178">
    <property type="protein sequence ID" value="KAJ3484734.1"/>
    <property type="molecule type" value="Genomic_DNA"/>
</dbReference>
<dbReference type="Pfam" id="PF25550">
    <property type="entry name" value="DUF7928"/>
    <property type="match status" value="1"/>
</dbReference>
<feature type="compositionally biased region" description="Basic and acidic residues" evidence="1">
    <location>
        <begin position="234"/>
        <end position="247"/>
    </location>
</feature>
<keyword evidence="6" id="KW-1185">Reference proteome</keyword>
<keyword evidence="2" id="KW-0472">Membrane</keyword>
<dbReference type="InterPro" id="IPR001173">
    <property type="entry name" value="Glyco_trans_2-like"/>
</dbReference>
<comment type="caution">
    <text evidence="5">The sequence shown here is derived from an EMBL/GenBank/DDBJ whole genome shotgun (WGS) entry which is preliminary data.</text>
</comment>
<proteinExistence type="predicted"/>
<gene>
    <name evidence="5" type="ORF">NLI96_g5434</name>
</gene>
<organism evidence="5 6">
    <name type="scientific">Meripilus lineatus</name>
    <dbReference type="NCBI Taxonomy" id="2056292"/>
    <lineage>
        <taxon>Eukaryota</taxon>
        <taxon>Fungi</taxon>
        <taxon>Dikarya</taxon>
        <taxon>Basidiomycota</taxon>
        <taxon>Agaricomycotina</taxon>
        <taxon>Agaricomycetes</taxon>
        <taxon>Polyporales</taxon>
        <taxon>Meripilaceae</taxon>
        <taxon>Meripilus</taxon>
    </lineage>
</organism>
<evidence type="ECO:0000313" key="5">
    <source>
        <dbReference type="EMBL" id="KAJ3484734.1"/>
    </source>
</evidence>
<dbReference type="InterPro" id="IPR029044">
    <property type="entry name" value="Nucleotide-diphossugar_trans"/>
</dbReference>
<feature type="domain" description="Glycosyltransferase 2-like" evidence="3">
    <location>
        <begin position="605"/>
        <end position="820"/>
    </location>
</feature>
<feature type="transmembrane region" description="Helical" evidence="2">
    <location>
        <begin position="318"/>
        <end position="342"/>
    </location>
</feature>
<feature type="transmembrane region" description="Helical" evidence="2">
    <location>
        <begin position="836"/>
        <end position="855"/>
    </location>
</feature>
<accession>A0AAD5V2S6</accession>
<feature type="compositionally biased region" description="Polar residues" evidence="1">
    <location>
        <begin position="490"/>
        <end position="500"/>
    </location>
</feature>
<feature type="transmembrane region" description="Helical" evidence="2">
    <location>
        <begin position="960"/>
        <end position="984"/>
    </location>
</feature>
<feature type="region of interest" description="Disordered" evidence="1">
    <location>
        <begin position="538"/>
        <end position="563"/>
    </location>
</feature>
<dbReference type="PANTHER" id="PTHR35408">
    <property type="entry name" value="CHROMOSOME 15, WHOLE GENOME SHOTGUN SEQUENCE"/>
    <property type="match status" value="1"/>
</dbReference>
<keyword evidence="2" id="KW-1133">Transmembrane helix</keyword>
<reference evidence="5" key="1">
    <citation type="submission" date="2022-07" db="EMBL/GenBank/DDBJ databases">
        <title>Genome Sequence of Physisporinus lineatus.</title>
        <authorList>
            <person name="Buettner E."/>
        </authorList>
    </citation>
    <scope>NUCLEOTIDE SEQUENCE</scope>
    <source>
        <strain evidence="5">VT162</strain>
    </source>
</reference>
<evidence type="ECO:0000259" key="3">
    <source>
        <dbReference type="Pfam" id="PF13632"/>
    </source>
</evidence>
<feature type="region of interest" description="Disordered" evidence="1">
    <location>
        <begin position="485"/>
        <end position="509"/>
    </location>
</feature>
<feature type="transmembrane region" description="Helical" evidence="2">
    <location>
        <begin position="927"/>
        <end position="948"/>
    </location>
</feature>
<evidence type="ECO:0008006" key="7">
    <source>
        <dbReference type="Google" id="ProtNLM"/>
    </source>
</evidence>
<dbReference type="AlphaFoldDB" id="A0AAD5V2S6"/>
<feature type="transmembrane region" description="Helical" evidence="2">
    <location>
        <begin position="867"/>
        <end position="883"/>
    </location>
</feature>
<feature type="region of interest" description="Disordered" evidence="1">
    <location>
        <begin position="202"/>
        <end position="256"/>
    </location>
</feature>
<feature type="region of interest" description="Disordered" evidence="1">
    <location>
        <begin position="158"/>
        <end position="179"/>
    </location>
</feature>
<dbReference type="Gene3D" id="3.90.550.10">
    <property type="entry name" value="Spore Coat Polysaccharide Biosynthesis Protein SpsA, Chain A"/>
    <property type="match status" value="2"/>
</dbReference>
<keyword evidence="2" id="KW-0812">Transmembrane</keyword>
<dbReference type="SUPFAM" id="SSF53448">
    <property type="entry name" value="Nucleotide-diphospho-sugar transferases"/>
    <property type="match status" value="1"/>
</dbReference>
<dbReference type="InterPro" id="IPR057688">
    <property type="entry name" value="DUF7928"/>
</dbReference>
<feature type="domain" description="DUF7928" evidence="4">
    <location>
        <begin position="4"/>
        <end position="159"/>
    </location>
</feature>
<feature type="transmembrane region" description="Helical" evidence="2">
    <location>
        <begin position="285"/>
        <end position="306"/>
    </location>
</feature>
<protein>
    <recommendedName>
        <fullName evidence="7">Glycosyltransferase 2-like domain-containing protein</fullName>
    </recommendedName>
</protein>
<dbReference type="PANTHER" id="PTHR35408:SF3">
    <property type="entry name" value="GLYCOSYLTRANSFERASE 2-LIKE DOMAIN-CONTAINING PROTEIN"/>
    <property type="match status" value="1"/>
</dbReference>
<dbReference type="Proteomes" id="UP001212997">
    <property type="component" value="Unassembled WGS sequence"/>
</dbReference>
<evidence type="ECO:0000313" key="6">
    <source>
        <dbReference type="Proteomes" id="UP001212997"/>
    </source>
</evidence>
<evidence type="ECO:0000256" key="1">
    <source>
        <dbReference type="SAM" id="MobiDB-lite"/>
    </source>
</evidence>
<evidence type="ECO:0000259" key="4">
    <source>
        <dbReference type="Pfam" id="PF25550"/>
    </source>
</evidence>